<dbReference type="InterPro" id="IPR003593">
    <property type="entry name" value="AAA+_ATPase"/>
</dbReference>
<evidence type="ECO:0000256" key="7">
    <source>
        <dbReference type="ARBA" id="ARBA00022989"/>
    </source>
</evidence>
<keyword evidence="3" id="KW-0813">Transport</keyword>
<dbReference type="OrthoDB" id="66620at2759"/>
<dbReference type="GO" id="GO:0016020">
    <property type="term" value="C:membrane"/>
    <property type="evidence" value="ECO:0007669"/>
    <property type="project" value="UniProtKB-SubCell"/>
</dbReference>
<dbReference type="GO" id="GO:0016887">
    <property type="term" value="F:ATP hydrolysis activity"/>
    <property type="evidence" value="ECO:0007669"/>
    <property type="project" value="InterPro"/>
</dbReference>
<evidence type="ECO:0000256" key="3">
    <source>
        <dbReference type="ARBA" id="ARBA00022448"/>
    </source>
</evidence>
<dbReference type="SMART" id="SM00382">
    <property type="entry name" value="AAA"/>
    <property type="match status" value="1"/>
</dbReference>
<feature type="transmembrane region" description="Helical" evidence="10">
    <location>
        <begin position="626"/>
        <end position="644"/>
    </location>
</feature>
<dbReference type="InterPro" id="IPR043926">
    <property type="entry name" value="ABCG_dom"/>
</dbReference>
<feature type="transmembrane region" description="Helical" evidence="10">
    <location>
        <begin position="418"/>
        <end position="438"/>
    </location>
</feature>
<dbReference type="AlphaFoldDB" id="A0A420YJL1"/>
<evidence type="ECO:0000259" key="11">
    <source>
        <dbReference type="PROSITE" id="PS50893"/>
    </source>
</evidence>
<dbReference type="EMBL" id="QVQW01000006">
    <property type="protein sequence ID" value="RKU48073.1"/>
    <property type="molecule type" value="Genomic_DNA"/>
</dbReference>
<dbReference type="InterPro" id="IPR013525">
    <property type="entry name" value="ABC2_TM"/>
</dbReference>
<evidence type="ECO:0000256" key="8">
    <source>
        <dbReference type="ARBA" id="ARBA00023136"/>
    </source>
</evidence>
<dbReference type="GO" id="GO:0140359">
    <property type="term" value="F:ABC-type transporter activity"/>
    <property type="evidence" value="ECO:0007669"/>
    <property type="project" value="InterPro"/>
</dbReference>
<dbReference type="InterPro" id="IPR017871">
    <property type="entry name" value="ABC_transporter-like_CS"/>
</dbReference>
<organism evidence="12 13">
    <name type="scientific">Coniochaeta pulveracea</name>
    <dbReference type="NCBI Taxonomy" id="177199"/>
    <lineage>
        <taxon>Eukaryota</taxon>
        <taxon>Fungi</taxon>
        <taxon>Dikarya</taxon>
        <taxon>Ascomycota</taxon>
        <taxon>Pezizomycotina</taxon>
        <taxon>Sordariomycetes</taxon>
        <taxon>Sordariomycetidae</taxon>
        <taxon>Coniochaetales</taxon>
        <taxon>Coniochaetaceae</taxon>
        <taxon>Coniochaeta</taxon>
    </lineage>
</organism>
<feature type="domain" description="ABC transporter" evidence="11">
    <location>
        <begin position="43"/>
        <end position="292"/>
    </location>
</feature>
<proteinExistence type="inferred from homology"/>
<dbReference type="Proteomes" id="UP000275385">
    <property type="component" value="Unassembled WGS sequence"/>
</dbReference>
<feature type="compositionally biased region" description="Polar residues" evidence="9">
    <location>
        <begin position="1"/>
        <end position="14"/>
    </location>
</feature>
<dbReference type="InterPro" id="IPR052215">
    <property type="entry name" value="Plant_ABCG"/>
</dbReference>
<keyword evidence="7 10" id="KW-1133">Transmembrane helix</keyword>
<dbReference type="PROSITE" id="PS00211">
    <property type="entry name" value="ABC_TRANSPORTER_1"/>
    <property type="match status" value="1"/>
</dbReference>
<dbReference type="PROSITE" id="PS50893">
    <property type="entry name" value="ABC_TRANSPORTER_2"/>
    <property type="match status" value="1"/>
</dbReference>
<reference evidence="12 13" key="1">
    <citation type="submission" date="2018-08" db="EMBL/GenBank/DDBJ databases">
        <title>Draft genome of the lignicolous fungus Coniochaeta pulveracea.</title>
        <authorList>
            <person name="Borstlap C.J."/>
            <person name="De Witt R.N."/>
            <person name="Botha A."/>
            <person name="Volschenk H."/>
        </authorList>
    </citation>
    <scope>NUCLEOTIDE SEQUENCE [LARGE SCALE GENOMIC DNA]</scope>
    <source>
        <strain evidence="12 13">CAB683</strain>
    </source>
</reference>
<evidence type="ECO:0000256" key="5">
    <source>
        <dbReference type="ARBA" id="ARBA00022741"/>
    </source>
</evidence>
<comment type="subcellular location">
    <subcellularLocation>
        <location evidence="1">Membrane</location>
        <topology evidence="1">Multi-pass membrane protein</topology>
    </subcellularLocation>
</comment>
<dbReference type="Pfam" id="PF00005">
    <property type="entry name" value="ABC_tran"/>
    <property type="match status" value="1"/>
</dbReference>
<protein>
    <recommendedName>
        <fullName evidence="11">ABC transporter domain-containing protein</fullName>
    </recommendedName>
</protein>
<dbReference type="Pfam" id="PF19055">
    <property type="entry name" value="ABC2_membrane_7"/>
    <property type="match status" value="1"/>
</dbReference>
<evidence type="ECO:0000256" key="6">
    <source>
        <dbReference type="ARBA" id="ARBA00022840"/>
    </source>
</evidence>
<feature type="transmembrane region" description="Helical" evidence="10">
    <location>
        <begin position="459"/>
        <end position="484"/>
    </location>
</feature>
<dbReference type="InterPro" id="IPR003439">
    <property type="entry name" value="ABC_transporter-like_ATP-bd"/>
</dbReference>
<name>A0A420YJL1_9PEZI</name>
<accession>A0A420YJL1</accession>
<dbReference type="SUPFAM" id="SSF52540">
    <property type="entry name" value="P-loop containing nucleoside triphosphate hydrolases"/>
    <property type="match status" value="1"/>
</dbReference>
<dbReference type="InterPro" id="IPR027417">
    <property type="entry name" value="P-loop_NTPase"/>
</dbReference>
<dbReference type="CDD" id="cd03213">
    <property type="entry name" value="ABCG_EPDR"/>
    <property type="match status" value="1"/>
</dbReference>
<keyword evidence="13" id="KW-1185">Reference proteome</keyword>
<feature type="transmembrane region" description="Helical" evidence="10">
    <location>
        <begin position="381"/>
        <end position="403"/>
    </location>
</feature>
<evidence type="ECO:0000256" key="2">
    <source>
        <dbReference type="ARBA" id="ARBA00005814"/>
    </source>
</evidence>
<evidence type="ECO:0000256" key="4">
    <source>
        <dbReference type="ARBA" id="ARBA00022692"/>
    </source>
</evidence>
<dbReference type="FunFam" id="3.40.50.300:FF:001305">
    <property type="entry name" value="ABCG transporter ABC superfamily"/>
    <property type="match status" value="1"/>
</dbReference>
<feature type="region of interest" description="Disordered" evidence="9">
    <location>
        <begin position="1"/>
        <end position="29"/>
    </location>
</feature>
<feature type="transmembrane region" description="Helical" evidence="10">
    <location>
        <begin position="490"/>
        <end position="507"/>
    </location>
</feature>
<evidence type="ECO:0000313" key="13">
    <source>
        <dbReference type="Proteomes" id="UP000275385"/>
    </source>
</evidence>
<dbReference type="STRING" id="177199.A0A420YJL1"/>
<feature type="transmembrane region" description="Helical" evidence="10">
    <location>
        <begin position="514"/>
        <end position="536"/>
    </location>
</feature>
<dbReference type="Gene3D" id="3.40.50.300">
    <property type="entry name" value="P-loop containing nucleotide triphosphate hydrolases"/>
    <property type="match status" value="1"/>
</dbReference>
<evidence type="ECO:0000313" key="12">
    <source>
        <dbReference type="EMBL" id="RKU48073.1"/>
    </source>
</evidence>
<keyword evidence="6" id="KW-0067">ATP-binding</keyword>
<evidence type="ECO:0000256" key="9">
    <source>
        <dbReference type="SAM" id="MobiDB-lite"/>
    </source>
</evidence>
<evidence type="ECO:0000256" key="1">
    <source>
        <dbReference type="ARBA" id="ARBA00004141"/>
    </source>
</evidence>
<keyword evidence="5" id="KW-0547">Nucleotide-binding</keyword>
<comment type="similarity">
    <text evidence="2">Belongs to the ABC transporter superfamily. ABCG family. Eye pigment precursor importer (TC 3.A.1.204) subfamily.</text>
</comment>
<keyword evidence="8 10" id="KW-0472">Membrane</keyword>
<keyword evidence="4 10" id="KW-0812">Transmembrane</keyword>
<evidence type="ECO:0000256" key="10">
    <source>
        <dbReference type="SAM" id="Phobius"/>
    </source>
</evidence>
<comment type="caution">
    <text evidence="12">The sequence shown here is derived from an EMBL/GenBank/DDBJ whole genome shotgun (WGS) entry which is preliminary data.</text>
</comment>
<dbReference type="GO" id="GO:0005524">
    <property type="term" value="F:ATP binding"/>
    <property type="evidence" value="ECO:0007669"/>
    <property type="project" value="UniProtKB-KW"/>
</dbReference>
<dbReference type="PANTHER" id="PTHR48042:SF11">
    <property type="entry name" value="ABC TRANSPORTER G FAMILY MEMBER 11"/>
    <property type="match status" value="1"/>
</dbReference>
<gene>
    <name evidence="12" type="ORF">DL546_008313</name>
</gene>
<sequence>MSCSSETMATQQTMDARKPSPSVDVEKQEVNDDHLRNTTVQSISWRDVTVTVKGRETKLPKAILSDVSGIVHAGEILALMGPSGSGKTTLLNMLASRPVPSSTIDSTCTVLVNGSKSSKSTFRSLSRFVEQEDALIGSLTVRETLTFASRLSSTNSLSKRERIARIDGLLDSFGLRDQADTLIGTPIRKGLSGGQKRRVGVASQLITAPKILFLDEPTSGLDSAASWEVMNYLRGVAKRNGLIVIASIHQPSTATFNLFDKLLLLSQGKTHFFGGVTEVEQYYTGIGYALPMHVNPAEYLLELVNVDFARGRGGAEERLIQLQRAWEESGMAEELRRAVERVETQSGGVELTDDGVKKHPGTMSLVWTLLRRAFIKSYRDVVVYGIRVAMYFGLAVMMGTVWLRLSTEQSSIIPLTNAIFYGSAFMSFMAVAYVPAFLEDRQTYVKEHENGLYGATELIISNFLIGIPYLFLISLLFSIISYWLSNFQPTASAFFTWVLWLFLDLLAAESLVVLVTSIFPSFVISLAVVAFANGLWMSVDGFMVQPGILNVFYKYVFHYWDYQKYVFENMMINEFAHRTYECAPAPTEGDNCFCMFPSKFAGECKIAGQGVLDQYNYHPGKQGRDVGIMMAIVVGYRLAAWLVLKLRR</sequence>
<dbReference type="PANTHER" id="PTHR48042">
    <property type="entry name" value="ABC TRANSPORTER G FAMILY MEMBER 11"/>
    <property type="match status" value="1"/>
</dbReference>
<dbReference type="Pfam" id="PF01061">
    <property type="entry name" value="ABC2_membrane"/>
    <property type="match status" value="1"/>
</dbReference>